<dbReference type="PROSITE" id="PS51257">
    <property type="entry name" value="PROKAR_LIPOPROTEIN"/>
    <property type="match status" value="1"/>
</dbReference>
<sequence length="83" mass="8889">MQNKNHKKSVKWSAVGLIACLASLSAGCSSMTQVQAWEKGKLARQDMRFDRDMLDARFVDHTYFSKEASTGGTGVGGGGCGCN</sequence>
<feature type="chain" id="PRO_5046369985" evidence="1">
    <location>
        <begin position="37"/>
        <end position="83"/>
    </location>
</feature>
<dbReference type="PROSITE" id="PS50096">
    <property type="entry name" value="IQ"/>
    <property type="match status" value="1"/>
</dbReference>
<evidence type="ECO:0000313" key="3">
    <source>
        <dbReference type="EMBL" id="WMW81815.1"/>
    </source>
</evidence>
<organism evidence="3 4">
    <name type="scientific">Undibacterium cyanobacteriorum</name>
    <dbReference type="NCBI Taxonomy" id="3073561"/>
    <lineage>
        <taxon>Bacteria</taxon>
        <taxon>Pseudomonadati</taxon>
        <taxon>Pseudomonadota</taxon>
        <taxon>Betaproteobacteria</taxon>
        <taxon>Burkholderiales</taxon>
        <taxon>Oxalobacteraceae</taxon>
        <taxon>Undibacterium</taxon>
    </lineage>
</organism>
<evidence type="ECO:0000256" key="1">
    <source>
        <dbReference type="SAM" id="SignalP"/>
    </source>
</evidence>
<dbReference type="EMBL" id="CP133720">
    <property type="protein sequence ID" value="WMW81815.1"/>
    <property type="molecule type" value="Genomic_DNA"/>
</dbReference>
<reference evidence="3" key="1">
    <citation type="submission" date="2023-09" db="EMBL/GenBank/DDBJ databases">
        <title>Undibacterium sp. 20NA77.5 isolated from freshwater.</title>
        <authorList>
            <person name="Le V."/>
            <person name="Ko S.-R."/>
            <person name="Ahn C.-Y."/>
            <person name="Oh H.-M."/>
        </authorList>
    </citation>
    <scope>NUCLEOTIDE SEQUENCE</scope>
    <source>
        <strain evidence="3">20NA77.5</strain>
    </source>
</reference>
<name>A0ABY9RKR9_9BURK</name>
<feature type="domain" description="DUF4266" evidence="2">
    <location>
        <begin position="34"/>
        <end position="83"/>
    </location>
</feature>
<proteinExistence type="predicted"/>
<dbReference type="RefSeq" id="WP_309483292.1">
    <property type="nucleotide sequence ID" value="NZ_CP133720.1"/>
</dbReference>
<dbReference type="Pfam" id="PF14086">
    <property type="entry name" value="DUF4266"/>
    <property type="match status" value="1"/>
</dbReference>
<keyword evidence="4" id="KW-1185">Reference proteome</keyword>
<evidence type="ECO:0000259" key="2">
    <source>
        <dbReference type="Pfam" id="PF14086"/>
    </source>
</evidence>
<accession>A0ABY9RKR9</accession>
<protein>
    <submittedName>
        <fullName evidence="3">DUF4266 domain-containing protein</fullName>
    </submittedName>
</protein>
<gene>
    <name evidence="3" type="ORF">RF679_05910</name>
</gene>
<dbReference type="Proteomes" id="UP001181355">
    <property type="component" value="Chromosome"/>
</dbReference>
<evidence type="ECO:0000313" key="4">
    <source>
        <dbReference type="Proteomes" id="UP001181355"/>
    </source>
</evidence>
<feature type="signal peptide" evidence="1">
    <location>
        <begin position="1"/>
        <end position="36"/>
    </location>
</feature>
<keyword evidence="1" id="KW-0732">Signal</keyword>
<dbReference type="InterPro" id="IPR025362">
    <property type="entry name" value="DUF4266"/>
</dbReference>